<dbReference type="SMART" id="SM00220">
    <property type="entry name" value="S_TKc"/>
    <property type="match status" value="1"/>
</dbReference>
<dbReference type="AlphaFoldDB" id="A0A7W3LWW4"/>
<name>A0A7W3LWW4_ACTNM</name>
<gene>
    <name evidence="9" type="ORF">HNR61_007429</name>
</gene>
<reference evidence="9 10" key="1">
    <citation type="submission" date="2020-08" db="EMBL/GenBank/DDBJ databases">
        <title>Genomic Encyclopedia of Type Strains, Phase IV (KMG-IV): sequencing the most valuable type-strain genomes for metagenomic binning, comparative biology and taxonomic classification.</title>
        <authorList>
            <person name="Goeker M."/>
        </authorList>
    </citation>
    <scope>NUCLEOTIDE SEQUENCE [LARGE SCALE GENOMIC DNA]</scope>
    <source>
        <strain evidence="9 10">DSM 44197</strain>
    </source>
</reference>
<evidence type="ECO:0000256" key="1">
    <source>
        <dbReference type="ARBA" id="ARBA00010886"/>
    </source>
</evidence>
<dbReference type="PANTHER" id="PTHR43671">
    <property type="entry name" value="SERINE/THREONINE-PROTEIN KINASE NEK"/>
    <property type="match status" value="1"/>
</dbReference>
<evidence type="ECO:0000313" key="9">
    <source>
        <dbReference type="EMBL" id="MBA8955747.1"/>
    </source>
</evidence>
<dbReference type="InterPro" id="IPR000719">
    <property type="entry name" value="Prot_kinase_dom"/>
</dbReference>
<proteinExistence type="inferred from homology"/>
<protein>
    <recommendedName>
        <fullName evidence="2">non-specific serine/threonine protein kinase</fullName>
        <ecNumber evidence="2">2.7.11.1</ecNumber>
    </recommendedName>
</protein>
<dbReference type="Pfam" id="PF00069">
    <property type="entry name" value="Pkinase"/>
    <property type="match status" value="1"/>
</dbReference>
<feature type="binding site" evidence="7">
    <location>
        <position position="55"/>
    </location>
    <ligand>
        <name>ATP</name>
        <dbReference type="ChEBI" id="CHEBI:30616"/>
    </ligand>
</feature>
<dbReference type="Gene3D" id="3.30.200.20">
    <property type="entry name" value="Phosphorylase Kinase, domain 1"/>
    <property type="match status" value="1"/>
</dbReference>
<keyword evidence="5 9" id="KW-0418">Kinase</keyword>
<dbReference type="InterPro" id="IPR011009">
    <property type="entry name" value="Kinase-like_dom_sf"/>
</dbReference>
<feature type="domain" description="Protein kinase" evidence="8">
    <location>
        <begin position="23"/>
        <end position="304"/>
    </location>
</feature>
<dbReference type="RefSeq" id="WP_182847727.1">
    <property type="nucleotide sequence ID" value="NZ_JACJIA010000013.1"/>
</dbReference>
<evidence type="ECO:0000256" key="4">
    <source>
        <dbReference type="ARBA" id="ARBA00022741"/>
    </source>
</evidence>
<keyword evidence="4 7" id="KW-0547">Nucleotide-binding</keyword>
<dbReference type="PROSITE" id="PS00108">
    <property type="entry name" value="PROTEIN_KINASE_ST"/>
    <property type="match status" value="1"/>
</dbReference>
<sequence>MNGGTPVTGDLKALRGTVLDGRYPLEEWLGEGGFGGVFRSRQRLLGAPVRQVAVKLSRRTGLTEANVRELFGDALLLAEAMDGMTDTEARAHLVHLYDTGVADGRGYLVMEYVQGTTLAAQFASLPGGVPARLMTRWARQVAVALRGLHSLTPPLLHRDLKPDNVLLGLDRTVRLVDFGLAARMVAGGHVEGVAGTLAYMAPETWRGRSVRASDLYSLGLLVYEGLTGRHPYGHLHPPYGLPADAHGDWLYEARREIIVDPPSRLNNTVPPALDALVLRCLAHDPRDRFGTAEELIEAIDQPAPAAPARPAPRGAAADLVREADLLADRGDHAGAARRYERAWRTVRDAPASPDDRAERVALLDRLSRAYRRIGNDFQADRYAELGRREGGGDR</sequence>
<keyword evidence="6 7" id="KW-0067">ATP-binding</keyword>
<comment type="caution">
    <text evidence="9">The sequence shown here is derived from an EMBL/GenBank/DDBJ whole genome shotgun (WGS) entry which is preliminary data.</text>
</comment>
<evidence type="ECO:0000256" key="6">
    <source>
        <dbReference type="ARBA" id="ARBA00022840"/>
    </source>
</evidence>
<dbReference type="InterPro" id="IPR050660">
    <property type="entry name" value="NEK_Ser/Thr_kinase"/>
</dbReference>
<evidence type="ECO:0000256" key="7">
    <source>
        <dbReference type="PROSITE-ProRule" id="PRU10141"/>
    </source>
</evidence>
<dbReference type="InterPro" id="IPR017441">
    <property type="entry name" value="Protein_kinase_ATP_BS"/>
</dbReference>
<keyword evidence="3" id="KW-0808">Transferase</keyword>
<dbReference type="PROSITE" id="PS00107">
    <property type="entry name" value="PROTEIN_KINASE_ATP"/>
    <property type="match status" value="1"/>
</dbReference>
<dbReference type="SUPFAM" id="SSF56112">
    <property type="entry name" value="Protein kinase-like (PK-like)"/>
    <property type="match status" value="1"/>
</dbReference>
<dbReference type="CDD" id="cd14014">
    <property type="entry name" value="STKc_PknB_like"/>
    <property type="match status" value="1"/>
</dbReference>
<dbReference type="Proteomes" id="UP000572680">
    <property type="component" value="Unassembled WGS sequence"/>
</dbReference>
<keyword evidence="9" id="KW-0723">Serine/threonine-protein kinase</keyword>
<dbReference type="EC" id="2.7.11.1" evidence="2"/>
<dbReference type="EMBL" id="JACJIA010000013">
    <property type="protein sequence ID" value="MBA8955747.1"/>
    <property type="molecule type" value="Genomic_DNA"/>
</dbReference>
<evidence type="ECO:0000256" key="3">
    <source>
        <dbReference type="ARBA" id="ARBA00022679"/>
    </source>
</evidence>
<keyword evidence="10" id="KW-1185">Reference proteome</keyword>
<evidence type="ECO:0000313" key="10">
    <source>
        <dbReference type="Proteomes" id="UP000572680"/>
    </source>
</evidence>
<dbReference type="PROSITE" id="PS50011">
    <property type="entry name" value="PROTEIN_KINASE_DOM"/>
    <property type="match status" value="1"/>
</dbReference>
<dbReference type="Gene3D" id="1.10.510.10">
    <property type="entry name" value="Transferase(Phosphotransferase) domain 1"/>
    <property type="match status" value="1"/>
</dbReference>
<evidence type="ECO:0000256" key="2">
    <source>
        <dbReference type="ARBA" id="ARBA00012513"/>
    </source>
</evidence>
<accession>A0A7W3LWW4</accession>
<dbReference type="InterPro" id="IPR008271">
    <property type="entry name" value="Ser/Thr_kinase_AS"/>
</dbReference>
<evidence type="ECO:0000256" key="5">
    <source>
        <dbReference type="ARBA" id="ARBA00022777"/>
    </source>
</evidence>
<dbReference type="GO" id="GO:0005524">
    <property type="term" value="F:ATP binding"/>
    <property type="evidence" value="ECO:0007669"/>
    <property type="project" value="UniProtKB-UniRule"/>
</dbReference>
<dbReference type="GO" id="GO:0004674">
    <property type="term" value="F:protein serine/threonine kinase activity"/>
    <property type="evidence" value="ECO:0007669"/>
    <property type="project" value="UniProtKB-KW"/>
</dbReference>
<evidence type="ECO:0000259" key="8">
    <source>
        <dbReference type="PROSITE" id="PS50011"/>
    </source>
</evidence>
<organism evidence="9 10">
    <name type="scientific">Actinomadura namibiensis</name>
    <dbReference type="NCBI Taxonomy" id="182080"/>
    <lineage>
        <taxon>Bacteria</taxon>
        <taxon>Bacillati</taxon>
        <taxon>Actinomycetota</taxon>
        <taxon>Actinomycetes</taxon>
        <taxon>Streptosporangiales</taxon>
        <taxon>Thermomonosporaceae</taxon>
        <taxon>Actinomadura</taxon>
    </lineage>
</organism>
<dbReference type="PANTHER" id="PTHR43671:SF13">
    <property type="entry name" value="SERINE_THREONINE-PROTEIN KINASE NEK2"/>
    <property type="match status" value="1"/>
</dbReference>
<comment type="similarity">
    <text evidence="1">Belongs to the protein kinase superfamily. NEK Ser/Thr protein kinase family. NIMA subfamily.</text>
</comment>